<evidence type="ECO:0000259" key="1">
    <source>
        <dbReference type="Pfam" id="PF03819"/>
    </source>
</evidence>
<keyword evidence="2" id="KW-0378">Hydrolase</keyword>
<dbReference type="PANTHER" id="PTHR30522">
    <property type="entry name" value="NUCLEOSIDE TRIPHOSPHATE PYROPHOSPHOHYDROLASE"/>
    <property type="match status" value="1"/>
</dbReference>
<reference evidence="2 3" key="1">
    <citation type="submission" date="2019-11" db="EMBL/GenBank/DDBJ databases">
        <title>Description of Pedobacter sp. LMG 31462T.</title>
        <authorList>
            <person name="Carlier A."/>
            <person name="Qi S."/>
            <person name="Vandamme P."/>
        </authorList>
    </citation>
    <scope>NUCLEOTIDE SEQUENCE [LARGE SCALE GENOMIC DNA]</scope>
    <source>
        <strain evidence="2 3">LMG 31462</strain>
    </source>
</reference>
<feature type="domain" description="NTP pyrophosphohydrolase MazG-like" evidence="1">
    <location>
        <begin position="37"/>
        <end position="109"/>
    </location>
</feature>
<dbReference type="RefSeq" id="WP_182960164.1">
    <property type="nucleotide sequence ID" value="NZ_WNXC01000007.1"/>
</dbReference>
<dbReference type="InterPro" id="IPR011551">
    <property type="entry name" value="NTP_PyrPHydrolase_MazG"/>
</dbReference>
<dbReference type="NCBIfam" id="NF007113">
    <property type="entry name" value="PRK09562.1"/>
    <property type="match status" value="1"/>
</dbReference>
<comment type="caution">
    <text evidence="2">The sequence shown here is derived from an EMBL/GenBank/DDBJ whole genome shotgun (WGS) entry which is preliminary data.</text>
</comment>
<dbReference type="InterPro" id="IPR048015">
    <property type="entry name" value="NTP-PPase_MazG-like_N"/>
</dbReference>
<dbReference type="EC" id="3.6.1.9" evidence="2"/>
<evidence type="ECO:0000313" key="2">
    <source>
        <dbReference type="EMBL" id="MBB2150859.1"/>
    </source>
</evidence>
<dbReference type="CDD" id="cd11529">
    <property type="entry name" value="NTP-PPase_MazG_Cterm"/>
    <property type="match status" value="1"/>
</dbReference>
<dbReference type="NCBIfam" id="TIGR00444">
    <property type="entry name" value="mazG"/>
    <property type="match status" value="1"/>
</dbReference>
<dbReference type="SUPFAM" id="SSF101386">
    <property type="entry name" value="all-alpha NTP pyrophosphatases"/>
    <property type="match status" value="2"/>
</dbReference>
<dbReference type="GO" id="GO:0047429">
    <property type="term" value="F:nucleoside triphosphate diphosphatase activity"/>
    <property type="evidence" value="ECO:0007669"/>
    <property type="project" value="UniProtKB-EC"/>
</dbReference>
<keyword evidence="3" id="KW-1185">Reference proteome</keyword>
<protein>
    <submittedName>
        <fullName evidence="2">Nucleoside triphosphate pyrophosphohydrolase</fullName>
        <ecNumber evidence="2">3.6.1.9</ecNumber>
    </submittedName>
</protein>
<dbReference type="Gene3D" id="1.10.287.1080">
    <property type="entry name" value="MazG-like"/>
    <property type="match status" value="2"/>
</dbReference>
<sequence>MPNHIAPLTAADPATAFQRLLTVLDTLRTDCPWDKKQTMETLRHLTIEETYELSDAILEGDLEEVKKELGDVMMHLVFYARIASETNDFTIVDVLNSVCDKLINRHPHIYGDVEVKDEHDVKRNWEQIKLKEGNKSVLAGVPAGLPSLVKASRIQEKARGVGFDWDDKTQVWEKVEEELQEFKDEYNTKDHEAIDVEKAEEEFGDLLFSLINYARFININPENALEKTNKKFIKRFQYLESKAKENGKALQDMTLAEMDVYWNEAKKV</sequence>
<organism evidence="2 3">
    <name type="scientific">Pedobacter gandavensis</name>
    <dbReference type="NCBI Taxonomy" id="2679963"/>
    <lineage>
        <taxon>Bacteria</taxon>
        <taxon>Pseudomonadati</taxon>
        <taxon>Bacteroidota</taxon>
        <taxon>Sphingobacteriia</taxon>
        <taxon>Sphingobacteriales</taxon>
        <taxon>Sphingobacteriaceae</taxon>
        <taxon>Pedobacter</taxon>
    </lineage>
</organism>
<name>A0ABR6F030_9SPHI</name>
<gene>
    <name evidence="2" type="primary">mazG</name>
    <name evidence="2" type="ORF">GM920_18325</name>
</gene>
<evidence type="ECO:0000313" key="3">
    <source>
        <dbReference type="Proteomes" id="UP000636110"/>
    </source>
</evidence>
<proteinExistence type="predicted"/>
<feature type="domain" description="NTP pyrophosphohydrolase MazG-like" evidence="1">
    <location>
        <begin position="173"/>
        <end position="235"/>
    </location>
</feature>
<dbReference type="InterPro" id="IPR004518">
    <property type="entry name" value="MazG-like_dom"/>
</dbReference>
<dbReference type="PANTHER" id="PTHR30522:SF0">
    <property type="entry name" value="NUCLEOSIDE TRIPHOSPHATE PYROPHOSPHOHYDROLASE"/>
    <property type="match status" value="1"/>
</dbReference>
<dbReference type="InterPro" id="IPR048011">
    <property type="entry name" value="NTP-PPase_MazG-like_C"/>
</dbReference>
<dbReference type="EMBL" id="WNXC01000007">
    <property type="protein sequence ID" value="MBB2150859.1"/>
    <property type="molecule type" value="Genomic_DNA"/>
</dbReference>
<dbReference type="CDD" id="cd11528">
    <property type="entry name" value="NTP-PPase_MazG_Nterm"/>
    <property type="match status" value="1"/>
</dbReference>
<accession>A0ABR6F030</accession>
<dbReference type="Pfam" id="PF03819">
    <property type="entry name" value="MazG"/>
    <property type="match status" value="2"/>
</dbReference>
<dbReference type="Proteomes" id="UP000636110">
    <property type="component" value="Unassembled WGS sequence"/>
</dbReference>